<feature type="region of interest" description="Disordered" evidence="4">
    <location>
        <begin position="380"/>
        <end position="402"/>
    </location>
</feature>
<name>Q24HQ3_TETTS</name>
<dbReference type="Gene3D" id="3.40.50.410">
    <property type="entry name" value="von Willebrand factor, type A domain"/>
    <property type="match status" value="1"/>
</dbReference>
<gene>
    <name evidence="6" type="ORF">TTHERM_01341620</name>
</gene>
<evidence type="ECO:0000313" key="7">
    <source>
        <dbReference type="Proteomes" id="UP000009168"/>
    </source>
</evidence>
<dbReference type="PANTHER" id="PTHR24068">
    <property type="entry name" value="UBIQUITIN-CONJUGATING ENZYME E2"/>
    <property type="match status" value="1"/>
</dbReference>
<dbReference type="Pfam" id="PF13519">
    <property type="entry name" value="VWA_2"/>
    <property type="match status" value="1"/>
</dbReference>
<dbReference type="InterPro" id="IPR023313">
    <property type="entry name" value="UBQ-conjugating_AS"/>
</dbReference>
<keyword evidence="2" id="KW-0833">Ubl conjugation pathway</keyword>
<dbReference type="EMBL" id="GG662235">
    <property type="protein sequence ID" value="EAS07310.1"/>
    <property type="molecule type" value="Genomic_DNA"/>
</dbReference>
<dbReference type="Pfam" id="PF00179">
    <property type="entry name" value="UQ_con"/>
    <property type="match status" value="1"/>
</dbReference>
<dbReference type="HOGENOM" id="CLU_490460_0_0_1"/>
<feature type="domain" description="UBC core" evidence="5">
    <location>
        <begin position="408"/>
        <end position="555"/>
    </location>
</feature>
<proteinExistence type="predicted"/>
<keyword evidence="7" id="KW-1185">Reference proteome</keyword>
<sequence length="601" mass="68517">MEGNLKSIRVQFEANKFKQVITQPDQTIGELKSLLLARLSELIKGQTFDAQSFLLADEDEFAFSDSDIVSSLINQNDLVKIIVNQTVLQQQQEQNNQNAQNIQKQTDTTNQDQVNQEQQGQLNQVELQYKEEDPAEAIVVIYDVSGSMKSGFFNDPLISRIGAVNAFFSAFADKTLAYEYNHIVQLYWFDDRIEKKCDFTKDMNHFIKLVDDANPRGSTRLYDALMEGINSLLLIKKKYPNIILRLIAMTDGEDNQSKYKPEEVAKQIVMNRITLDSFVVSKESFGLKTITHASGGRCYCPQDLAVGMKLFEIETILSVRARDLPNSNNLPLQNVEINLDILRDKPFDTEGIQVTHQAQISKQAGDVSDIIKKYQKVISQPPQNNQQQPQSSSASTTAQQNQISHSSGCMKRLIRELEFFPQQPETYKVKVFPEQDDITNWKVLMIGPEGSSYHQGVYMLYINFPQSYPFKPPSVKFITPIYHCNVNSQGRICIDILKDNWSPALTMAAVFNSISELMLHPNPIDALESNIAAEMNHEYDLYKQKCLQHVANNANKPMELLMEEIFGKQVDTSSEVYIKTKVQLTNWIQNNKLPCQKEQNH</sequence>
<dbReference type="eggNOG" id="KOG0417">
    <property type="taxonomic scope" value="Eukaryota"/>
</dbReference>
<dbReference type="InterPro" id="IPR036465">
    <property type="entry name" value="vWFA_dom_sf"/>
</dbReference>
<dbReference type="OMA" id="GRCYCPQ"/>
<dbReference type="SUPFAM" id="SSF54495">
    <property type="entry name" value="UBC-like"/>
    <property type="match status" value="1"/>
</dbReference>
<dbReference type="InParanoid" id="Q24HQ3"/>
<dbReference type="GO" id="GO:0016740">
    <property type="term" value="F:transferase activity"/>
    <property type="evidence" value="ECO:0007669"/>
    <property type="project" value="UniProtKB-KW"/>
</dbReference>
<dbReference type="RefSeq" id="XP_001027552.1">
    <property type="nucleotide sequence ID" value="XM_001027552.1"/>
</dbReference>
<dbReference type="Proteomes" id="UP000009168">
    <property type="component" value="Unassembled WGS sequence"/>
</dbReference>
<evidence type="ECO:0000256" key="2">
    <source>
        <dbReference type="ARBA" id="ARBA00022786"/>
    </source>
</evidence>
<dbReference type="AlphaFoldDB" id="Q24HQ3"/>
<dbReference type="InterPro" id="IPR016135">
    <property type="entry name" value="UBQ-conjugating_enzyme/RWD"/>
</dbReference>
<dbReference type="CDD" id="cd00198">
    <property type="entry name" value="vWFA"/>
    <property type="match status" value="1"/>
</dbReference>
<evidence type="ECO:0000256" key="1">
    <source>
        <dbReference type="ARBA" id="ARBA00022679"/>
    </source>
</evidence>
<evidence type="ECO:0000259" key="5">
    <source>
        <dbReference type="PROSITE" id="PS50127"/>
    </source>
</evidence>
<reference evidence="7" key="1">
    <citation type="journal article" date="2006" name="PLoS Biol.">
        <title>Macronuclear genome sequence of the ciliate Tetrahymena thermophila, a model eukaryote.</title>
        <authorList>
            <person name="Eisen J.A."/>
            <person name="Coyne R.S."/>
            <person name="Wu M."/>
            <person name="Wu D."/>
            <person name="Thiagarajan M."/>
            <person name="Wortman J.R."/>
            <person name="Badger J.H."/>
            <person name="Ren Q."/>
            <person name="Amedeo P."/>
            <person name="Jones K.M."/>
            <person name="Tallon L.J."/>
            <person name="Delcher A.L."/>
            <person name="Salzberg S.L."/>
            <person name="Silva J.C."/>
            <person name="Haas B.J."/>
            <person name="Majoros W.H."/>
            <person name="Farzad M."/>
            <person name="Carlton J.M."/>
            <person name="Smith R.K. Jr."/>
            <person name="Garg J."/>
            <person name="Pearlman R.E."/>
            <person name="Karrer K.M."/>
            <person name="Sun L."/>
            <person name="Manning G."/>
            <person name="Elde N.C."/>
            <person name="Turkewitz A.P."/>
            <person name="Asai D.J."/>
            <person name="Wilkes D.E."/>
            <person name="Wang Y."/>
            <person name="Cai H."/>
            <person name="Collins K."/>
            <person name="Stewart B.A."/>
            <person name="Lee S.R."/>
            <person name="Wilamowska K."/>
            <person name="Weinberg Z."/>
            <person name="Ruzzo W.L."/>
            <person name="Wloga D."/>
            <person name="Gaertig J."/>
            <person name="Frankel J."/>
            <person name="Tsao C.-C."/>
            <person name="Gorovsky M.A."/>
            <person name="Keeling P.J."/>
            <person name="Waller R.F."/>
            <person name="Patron N.J."/>
            <person name="Cherry J.M."/>
            <person name="Stover N.A."/>
            <person name="Krieger C.J."/>
            <person name="del Toro C."/>
            <person name="Ryder H.F."/>
            <person name="Williamson S.C."/>
            <person name="Barbeau R.A."/>
            <person name="Hamilton E.P."/>
            <person name="Orias E."/>
        </authorList>
    </citation>
    <scope>NUCLEOTIDE SEQUENCE [LARGE SCALE GENOMIC DNA]</scope>
    <source>
        <strain evidence="7">SB210</strain>
    </source>
</reference>
<dbReference type="OrthoDB" id="10069349at2759"/>
<organism evidence="6 7">
    <name type="scientific">Tetrahymena thermophila (strain SB210)</name>
    <dbReference type="NCBI Taxonomy" id="312017"/>
    <lineage>
        <taxon>Eukaryota</taxon>
        <taxon>Sar</taxon>
        <taxon>Alveolata</taxon>
        <taxon>Ciliophora</taxon>
        <taxon>Intramacronucleata</taxon>
        <taxon>Oligohymenophorea</taxon>
        <taxon>Hymenostomatida</taxon>
        <taxon>Tetrahymenina</taxon>
        <taxon>Tetrahymenidae</taxon>
        <taxon>Tetrahymena</taxon>
    </lineage>
</organism>
<dbReference type="KEGG" id="tet:TTHERM_01341620"/>
<dbReference type="SUPFAM" id="SSF53300">
    <property type="entry name" value="vWA-like"/>
    <property type="match status" value="1"/>
</dbReference>
<keyword evidence="1" id="KW-0808">Transferase</keyword>
<dbReference type="InterPro" id="IPR002035">
    <property type="entry name" value="VWF_A"/>
</dbReference>
<evidence type="ECO:0000256" key="3">
    <source>
        <dbReference type="PROSITE-ProRule" id="PRU10133"/>
    </source>
</evidence>
<dbReference type="PROSITE" id="PS50127">
    <property type="entry name" value="UBC_2"/>
    <property type="match status" value="1"/>
</dbReference>
<dbReference type="GeneID" id="7824934"/>
<dbReference type="STRING" id="312017.Q24HQ3"/>
<feature type="region of interest" description="Disordered" evidence="4">
    <location>
        <begin position="98"/>
        <end position="118"/>
    </location>
</feature>
<dbReference type="Gene3D" id="3.10.110.10">
    <property type="entry name" value="Ubiquitin Conjugating Enzyme"/>
    <property type="match status" value="1"/>
</dbReference>
<dbReference type="SMART" id="SM00212">
    <property type="entry name" value="UBCc"/>
    <property type="match status" value="1"/>
</dbReference>
<evidence type="ECO:0000256" key="4">
    <source>
        <dbReference type="SAM" id="MobiDB-lite"/>
    </source>
</evidence>
<feature type="active site" description="Glycyl thioester intermediate" evidence="3">
    <location>
        <position position="493"/>
    </location>
</feature>
<evidence type="ECO:0000313" key="6">
    <source>
        <dbReference type="EMBL" id="EAS07310.1"/>
    </source>
</evidence>
<accession>Q24HQ3</accession>
<protein>
    <submittedName>
        <fullName evidence="6">Ubiquitin-conjugating enzyme E2</fullName>
    </submittedName>
</protein>
<dbReference type="PROSITE" id="PS00183">
    <property type="entry name" value="UBC_1"/>
    <property type="match status" value="1"/>
</dbReference>
<dbReference type="InterPro" id="IPR000608">
    <property type="entry name" value="UBC"/>
</dbReference>